<feature type="region of interest" description="Disordered" evidence="1">
    <location>
        <begin position="548"/>
        <end position="584"/>
    </location>
</feature>
<feature type="compositionally biased region" description="Low complexity" evidence="1">
    <location>
        <begin position="264"/>
        <end position="276"/>
    </location>
</feature>
<dbReference type="VEuPathDB" id="CryptoDB:Cvel_15308"/>
<reference evidence="2" key="1">
    <citation type="submission" date="2014-11" db="EMBL/GenBank/DDBJ databases">
        <authorList>
            <person name="Otto D Thomas"/>
            <person name="Naeem Raeece"/>
        </authorList>
    </citation>
    <scope>NUCLEOTIDE SEQUENCE</scope>
</reference>
<gene>
    <name evidence="2" type="ORF">Cvel_15308</name>
</gene>
<evidence type="ECO:0000313" key="2">
    <source>
        <dbReference type="EMBL" id="CEM07702.1"/>
    </source>
</evidence>
<evidence type="ECO:0000256" key="1">
    <source>
        <dbReference type="SAM" id="MobiDB-lite"/>
    </source>
</evidence>
<feature type="compositionally biased region" description="Basic and acidic residues" evidence="1">
    <location>
        <begin position="14"/>
        <end position="24"/>
    </location>
</feature>
<feature type="region of interest" description="Disordered" evidence="1">
    <location>
        <begin position="154"/>
        <end position="188"/>
    </location>
</feature>
<feature type="region of interest" description="Disordered" evidence="1">
    <location>
        <begin position="45"/>
        <end position="76"/>
    </location>
</feature>
<dbReference type="AlphaFoldDB" id="A0A0G4F6R5"/>
<feature type="region of interest" description="Disordered" evidence="1">
    <location>
        <begin position="257"/>
        <end position="330"/>
    </location>
</feature>
<protein>
    <submittedName>
        <fullName evidence="2">Uncharacterized protein</fullName>
    </submittedName>
</protein>
<feature type="compositionally biased region" description="Basic and acidic residues" evidence="1">
    <location>
        <begin position="293"/>
        <end position="304"/>
    </location>
</feature>
<sequence length="690" mass="74005">MPGSMGHPSPCPPMRREENQERFQPKGFPLAAAFHLDPWFFSSAAASSSSSGRAGRVTHPPFPSWQRPAPSHAGERSALIGGDRQREGGKGVELPPFLDVPRGFKMTEQNTFVNLADFRQVDFVRTATTRSRSCPVYPVSIRFDSKGKRTPLCVFSPSPSPSPAAAAKEEKSEEGQEGEAEVSSPPSLPLRSFIQQLDNVGSMDHVQGGLCKTKRCYWAHTHTGCAKGWLCKHCHYCCPPLRADREEKDAFYRRRFAREKEKQQQQQQKQNQQANRGGHPGRFIGGPSHQAPFRRERGVRESESRPPWGHPRPGIMNPHGPGMSGEGGFMKGPPEPIRIVVSTPQATHRYPWRRAASGSSLGPEPGLRPPPPPPPVESQFFSAHEIAQSAQRLCRRPCPSTSDLLPPPPPTPVQKRFGVTPVSRDSTTPPVSPPNSLALTAFSSFGFPSVACLGGAGVGVGGCRTPHSVSGFSVSLASPARTQGALPAITGGPGAGRNTTGPSGLLPPPPPDVLPPPPQTENCTQKERALPVPLRGGAREPWEVPNWKEKEAPGKTGGGHRGDDSARVPGEHFRYHTGRGGGGGGGRRISNAPHFLAPPPPSSSQHADVCARFPHQQQHQPRDERTAGTASMGGRPPFGGGWEGRSVNASEPLPPALRQNVPRGGPPSTDGFAGGLPFHPFLLLPSPCSR</sequence>
<name>A0A0G4F6R5_9ALVE</name>
<feature type="compositionally biased region" description="Basic and acidic residues" evidence="1">
    <location>
        <begin position="560"/>
        <end position="574"/>
    </location>
</feature>
<feature type="region of interest" description="Disordered" evidence="1">
    <location>
        <begin position="484"/>
        <end position="525"/>
    </location>
</feature>
<feature type="region of interest" description="Disordered" evidence="1">
    <location>
        <begin position="1"/>
        <end position="27"/>
    </location>
</feature>
<proteinExistence type="predicted"/>
<feature type="compositionally biased region" description="Pro residues" evidence="1">
    <location>
        <begin position="505"/>
        <end position="519"/>
    </location>
</feature>
<accession>A0A0G4F6R5</accession>
<feature type="region of interest" description="Disordered" evidence="1">
    <location>
        <begin position="614"/>
        <end position="673"/>
    </location>
</feature>
<dbReference type="EMBL" id="CDMZ01000138">
    <property type="protein sequence ID" value="CEM07702.1"/>
    <property type="molecule type" value="Genomic_DNA"/>
</dbReference>
<organism evidence="2">
    <name type="scientific">Chromera velia CCMP2878</name>
    <dbReference type="NCBI Taxonomy" id="1169474"/>
    <lineage>
        <taxon>Eukaryota</taxon>
        <taxon>Sar</taxon>
        <taxon>Alveolata</taxon>
        <taxon>Colpodellida</taxon>
        <taxon>Chromeraceae</taxon>
        <taxon>Chromera</taxon>
    </lineage>
</organism>